<evidence type="ECO:0000313" key="1">
    <source>
        <dbReference type="EMBL" id="RNA25981.1"/>
    </source>
</evidence>
<keyword evidence="2" id="KW-1185">Reference proteome</keyword>
<dbReference type="AlphaFoldDB" id="A0A3M7RR02"/>
<proteinExistence type="predicted"/>
<name>A0A3M7RR02_BRAPC</name>
<reference evidence="1 2" key="1">
    <citation type="journal article" date="2018" name="Sci. Rep.">
        <title>Genomic signatures of local adaptation to the degree of environmental predictability in rotifers.</title>
        <authorList>
            <person name="Franch-Gras L."/>
            <person name="Hahn C."/>
            <person name="Garcia-Roger E.M."/>
            <person name="Carmona M.J."/>
            <person name="Serra M."/>
            <person name="Gomez A."/>
        </authorList>
    </citation>
    <scope>NUCLEOTIDE SEQUENCE [LARGE SCALE GENOMIC DNA]</scope>
    <source>
        <strain evidence="1">HYR1</strain>
    </source>
</reference>
<gene>
    <name evidence="1" type="ORF">BpHYR1_005247</name>
</gene>
<dbReference type="EMBL" id="REGN01002820">
    <property type="protein sequence ID" value="RNA25981.1"/>
    <property type="molecule type" value="Genomic_DNA"/>
</dbReference>
<evidence type="ECO:0000313" key="2">
    <source>
        <dbReference type="Proteomes" id="UP000276133"/>
    </source>
</evidence>
<comment type="caution">
    <text evidence="1">The sequence shown here is derived from an EMBL/GenBank/DDBJ whole genome shotgun (WGS) entry which is preliminary data.</text>
</comment>
<sequence length="89" mass="10494">ILYYKESDESDMESYRFEHRLDLCTRLATKTNGNVFNINFIRKPQVFEQVAEKLAKLESKQTSQLKTCERVETSFGDVDDFSFKKVRSD</sequence>
<feature type="non-terminal residue" evidence="1">
    <location>
        <position position="1"/>
    </location>
</feature>
<organism evidence="1 2">
    <name type="scientific">Brachionus plicatilis</name>
    <name type="common">Marine rotifer</name>
    <name type="synonym">Brachionus muelleri</name>
    <dbReference type="NCBI Taxonomy" id="10195"/>
    <lineage>
        <taxon>Eukaryota</taxon>
        <taxon>Metazoa</taxon>
        <taxon>Spiralia</taxon>
        <taxon>Gnathifera</taxon>
        <taxon>Rotifera</taxon>
        <taxon>Eurotatoria</taxon>
        <taxon>Monogononta</taxon>
        <taxon>Pseudotrocha</taxon>
        <taxon>Ploima</taxon>
        <taxon>Brachionidae</taxon>
        <taxon>Brachionus</taxon>
    </lineage>
</organism>
<dbReference type="OrthoDB" id="10434266at2759"/>
<dbReference type="Proteomes" id="UP000276133">
    <property type="component" value="Unassembled WGS sequence"/>
</dbReference>
<accession>A0A3M7RR02</accession>
<protein>
    <submittedName>
        <fullName evidence="1">Uncharacterized protein</fullName>
    </submittedName>
</protein>